<organism evidence="2 3">
    <name type="scientific">Allomyces macrogynus (strain ATCC 38327)</name>
    <name type="common">Allomyces javanicus var. macrogynus</name>
    <dbReference type="NCBI Taxonomy" id="578462"/>
    <lineage>
        <taxon>Eukaryota</taxon>
        <taxon>Fungi</taxon>
        <taxon>Fungi incertae sedis</taxon>
        <taxon>Blastocladiomycota</taxon>
        <taxon>Blastocladiomycetes</taxon>
        <taxon>Blastocladiales</taxon>
        <taxon>Blastocladiaceae</taxon>
        <taxon>Allomyces</taxon>
    </lineage>
</organism>
<keyword evidence="3" id="KW-1185">Reference proteome</keyword>
<reference evidence="2 3" key="1">
    <citation type="submission" date="2009-11" db="EMBL/GenBank/DDBJ databases">
        <title>Annotation of Allomyces macrogynus ATCC 38327.</title>
        <authorList>
            <consortium name="The Broad Institute Genome Sequencing Platform"/>
            <person name="Russ C."/>
            <person name="Cuomo C."/>
            <person name="Burger G."/>
            <person name="Gray M.W."/>
            <person name="Holland P.W.H."/>
            <person name="King N."/>
            <person name="Lang F.B.F."/>
            <person name="Roger A.J."/>
            <person name="Ruiz-Trillo I."/>
            <person name="Young S.K."/>
            <person name="Zeng Q."/>
            <person name="Gargeya S."/>
            <person name="Fitzgerald M."/>
            <person name="Haas B."/>
            <person name="Abouelleil A."/>
            <person name="Alvarado L."/>
            <person name="Arachchi H.M."/>
            <person name="Berlin A."/>
            <person name="Chapman S.B."/>
            <person name="Gearin G."/>
            <person name="Goldberg J."/>
            <person name="Griggs A."/>
            <person name="Gujja S."/>
            <person name="Hansen M."/>
            <person name="Heiman D."/>
            <person name="Howarth C."/>
            <person name="Larimer J."/>
            <person name="Lui A."/>
            <person name="MacDonald P.J.P."/>
            <person name="McCowen C."/>
            <person name="Montmayeur A."/>
            <person name="Murphy C."/>
            <person name="Neiman D."/>
            <person name="Pearson M."/>
            <person name="Priest M."/>
            <person name="Roberts A."/>
            <person name="Saif S."/>
            <person name="Shea T."/>
            <person name="Sisk P."/>
            <person name="Stolte C."/>
            <person name="Sykes S."/>
            <person name="Wortman J."/>
            <person name="Nusbaum C."/>
            <person name="Birren B."/>
        </authorList>
    </citation>
    <scope>NUCLEOTIDE SEQUENCE [LARGE SCALE GENOMIC DNA]</scope>
    <source>
        <strain evidence="2 3">ATCC 38327</strain>
    </source>
</reference>
<reference evidence="3" key="2">
    <citation type="submission" date="2009-11" db="EMBL/GenBank/DDBJ databases">
        <title>The Genome Sequence of Allomyces macrogynus strain ATCC 38327.</title>
        <authorList>
            <consortium name="The Broad Institute Genome Sequencing Platform"/>
            <person name="Russ C."/>
            <person name="Cuomo C."/>
            <person name="Shea T."/>
            <person name="Young S.K."/>
            <person name="Zeng Q."/>
            <person name="Koehrsen M."/>
            <person name="Haas B."/>
            <person name="Borodovsky M."/>
            <person name="Guigo R."/>
            <person name="Alvarado L."/>
            <person name="Berlin A."/>
            <person name="Borenstein D."/>
            <person name="Chen Z."/>
            <person name="Engels R."/>
            <person name="Freedman E."/>
            <person name="Gellesch M."/>
            <person name="Goldberg J."/>
            <person name="Griggs A."/>
            <person name="Gujja S."/>
            <person name="Heiman D."/>
            <person name="Hepburn T."/>
            <person name="Howarth C."/>
            <person name="Jen D."/>
            <person name="Larson L."/>
            <person name="Lewis B."/>
            <person name="Mehta T."/>
            <person name="Park D."/>
            <person name="Pearson M."/>
            <person name="Roberts A."/>
            <person name="Saif S."/>
            <person name="Shenoy N."/>
            <person name="Sisk P."/>
            <person name="Stolte C."/>
            <person name="Sykes S."/>
            <person name="Walk T."/>
            <person name="White J."/>
            <person name="Yandava C."/>
            <person name="Burger G."/>
            <person name="Gray M.W."/>
            <person name="Holland P.W.H."/>
            <person name="King N."/>
            <person name="Lang F.B.F."/>
            <person name="Roger A.J."/>
            <person name="Ruiz-Trillo I."/>
            <person name="Lander E."/>
            <person name="Nusbaum C."/>
        </authorList>
    </citation>
    <scope>NUCLEOTIDE SEQUENCE [LARGE SCALE GENOMIC DNA]</scope>
    <source>
        <strain evidence="3">ATCC 38327</strain>
    </source>
</reference>
<evidence type="ECO:0000313" key="3">
    <source>
        <dbReference type="Proteomes" id="UP000054350"/>
    </source>
</evidence>
<dbReference type="OrthoDB" id="5588166at2759"/>
<proteinExistence type="predicted"/>
<gene>
    <name evidence="2" type="ORF">AMAG_12905</name>
</gene>
<evidence type="ECO:0000256" key="1">
    <source>
        <dbReference type="SAM" id="MobiDB-lite"/>
    </source>
</evidence>
<name>A0A0L0T0X4_ALLM3</name>
<dbReference type="Proteomes" id="UP000054350">
    <property type="component" value="Unassembled WGS sequence"/>
</dbReference>
<dbReference type="AlphaFoldDB" id="A0A0L0T0X4"/>
<feature type="region of interest" description="Disordered" evidence="1">
    <location>
        <begin position="123"/>
        <end position="144"/>
    </location>
</feature>
<evidence type="ECO:0000313" key="2">
    <source>
        <dbReference type="EMBL" id="KNE68229.1"/>
    </source>
</evidence>
<accession>A0A0L0T0X4</accession>
<dbReference type="VEuPathDB" id="FungiDB:AMAG_12905"/>
<protein>
    <submittedName>
        <fullName evidence="2">Uncharacterized protein</fullName>
    </submittedName>
</protein>
<dbReference type="EMBL" id="GG745356">
    <property type="protein sequence ID" value="KNE68229.1"/>
    <property type="molecule type" value="Genomic_DNA"/>
</dbReference>
<sequence>MICPPAPEFDTAPATTTAVPLALPLIPSVPHVAADLKAVPSRPAPLALPLTLPSLAPYAPVDLASPSIRCVVMPPFDSERLAATIRRLSCTMDVPAVGRKLNPTVKFPRIPALPESPRVVTRAREVDENGEDEDQEELAHLSKRRRSVSKLNKVAAASLPSPLWTDEDTVSVDAASTAESRALWPATANEGAQLFSDARDAAQV</sequence>
<feature type="region of interest" description="Disordered" evidence="1">
    <location>
        <begin position="168"/>
        <end position="187"/>
    </location>
</feature>